<evidence type="ECO:0000256" key="4">
    <source>
        <dbReference type="ARBA" id="ARBA00022679"/>
    </source>
</evidence>
<evidence type="ECO:0000313" key="13">
    <source>
        <dbReference type="Proteomes" id="UP000029093"/>
    </source>
</evidence>
<dbReference type="GO" id="GO:0016787">
    <property type="term" value="F:hydrolase activity"/>
    <property type="evidence" value="ECO:0007669"/>
    <property type="project" value="UniProtKB-KW"/>
</dbReference>
<dbReference type="InterPro" id="IPR011324">
    <property type="entry name" value="Cytotoxic_necrot_fac-like_cat"/>
</dbReference>
<keyword evidence="13" id="KW-1185">Reference proteome</keyword>
<sequence>MNEPANIVDSNAISPIDESGNPIPVTIPVILAPGITVTYTTRLGGVSQGDYAACNLGGKSGDDPERVLANRMALRAAVGADLSLISQVHSGDAVDVDGSFTINTPFGFDVSGTVRDNGAASGGAGANEGMRVVAADGQVTSRPGIALGIFAADCLPVLMADPVSGIIAGAHCGRRGLERDIIAHTIDLMCAKGAERSRIVATLGPCICGDCYEVGGDIADAFDAQFPGTYTLTRFGGPGIDIAAAARQCLDKAGVSADRIIDSRPRVAAATQYLAQDQELRDLCRIDNEGDPELDERVGAIKHSLCTVENPLWYSHRRATLAKKSHEGRMLALISRQA</sequence>
<dbReference type="PANTHER" id="PTHR30616">
    <property type="entry name" value="UNCHARACTERIZED PROTEIN YFIH"/>
    <property type="match status" value="1"/>
</dbReference>
<keyword evidence="7" id="KW-0862">Zinc</keyword>
<dbReference type="InterPro" id="IPR003730">
    <property type="entry name" value="Cu_polyphenol_OxRdtase"/>
</dbReference>
<comment type="caution">
    <text evidence="12">The sequence shown here is derived from an EMBL/GenBank/DDBJ whole genome shotgun (WGS) entry which is preliminary data.</text>
</comment>
<dbReference type="OrthoDB" id="4279at2"/>
<evidence type="ECO:0000256" key="5">
    <source>
        <dbReference type="ARBA" id="ARBA00022723"/>
    </source>
</evidence>
<dbReference type="InterPro" id="IPR038371">
    <property type="entry name" value="Cu_polyphenol_OxRdtase_sf"/>
</dbReference>
<accession>A0A086ZIX9</accession>
<evidence type="ECO:0000256" key="3">
    <source>
        <dbReference type="ARBA" id="ARBA00007353"/>
    </source>
</evidence>
<dbReference type="Pfam" id="PF02578">
    <property type="entry name" value="Cu-oxidase_4"/>
    <property type="match status" value="1"/>
</dbReference>
<protein>
    <recommendedName>
        <fullName evidence="14">Copper oxidase</fullName>
    </recommendedName>
</protein>
<dbReference type="GO" id="GO:0017061">
    <property type="term" value="F:S-methyl-5-thioadenosine phosphorylase activity"/>
    <property type="evidence" value="ECO:0007669"/>
    <property type="project" value="UniProtKB-EC"/>
</dbReference>
<evidence type="ECO:0000256" key="6">
    <source>
        <dbReference type="ARBA" id="ARBA00022801"/>
    </source>
</evidence>
<evidence type="ECO:0000256" key="8">
    <source>
        <dbReference type="ARBA" id="ARBA00023008"/>
    </source>
</evidence>
<name>A0A086ZIX9_9BIFI</name>
<dbReference type="Gene3D" id="3.60.140.10">
    <property type="entry name" value="CNF1/YfiH-like putative cysteine hydrolases"/>
    <property type="match status" value="1"/>
</dbReference>
<dbReference type="PANTHER" id="PTHR30616:SF2">
    <property type="entry name" value="PURINE NUCLEOSIDE PHOSPHORYLASE LACC1"/>
    <property type="match status" value="1"/>
</dbReference>
<dbReference type="Proteomes" id="UP000029093">
    <property type="component" value="Unassembled WGS sequence"/>
</dbReference>
<dbReference type="SUPFAM" id="SSF64438">
    <property type="entry name" value="CNF1/YfiH-like putative cysteine hydrolases"/>
    <property type="match status" value="1"/>
</dbReference>
<gene>
    <name evidence="12" type="ORF">BBOU_1571</name>
</gene>
<evidence type="ECO:0000256" key="1">
    <source>
        <dbReference type="ARBA" id="ARBA00000553"/>
    </source>
</evidence>
<keyword evidence="8" id="KW-0186">Copper</keyword>
<comment type="catalytic activity">
    <reaction evidence="10">
        <text>adenosine + phosphate = alpha-D-ribose 1-phosphate + adenine</text>
        <dbReference type="Rhea" id="RHEA:27642"/>
        <dbReference type="ChEBI" id="CHEBI:16335"/>
        <dbReference type="ChEBI" id="CHEBI:16708"/>
        <dbReference type="ChEBI" id="CHEBI:43474"/>
        <dbReference type="ChEBI" id="CHEBI:57720"/>
        <dbReference type="EC" id="2.4.2.1"/>
    </reaction>
    <physiologicalReaction direction="left-to-right" evidence="10">
        <dbReference type="Rhea" id="RHEA:27643"/>
    </physiologicalReaction>
</comment>
<reference evidence="12 13" key="1">
    <citation type="submission" date="2014-03" db="EMBL/GenBank/DDBJ databases">
        <title>Genomics of Bifidobacteria.</title>
        <authorList>
            <person name="Ventura M."/>
            <person name="Milani C."/>
            <person name="Lugli G.A."/>
        </authorList>
    </citation>
    <scope>NUCLEOTIDE SEQUENCE [LARGE SCALE GENOMIC DNA]</scope>
    <source>
        <strain evidence="12 13">LMG 10736</strain>
    </source>
</reference>
<dbReference type="GO" id="GO:0005507">
    <property type="term" value="F:copper ion binding"/>
    <property type="evidence" value="ECO:0007669"/>
    <property type="project" value="TreeGrafter"/>
</dbReference>
<keyword evidence="5" id="KW-0479">Metal-binding</keyword>
<comment type="catalytic activity">
    <reaction evidence="1">
        <text>inosine + phosphate = alpha-D-ribose 1-phosphate + hypoxanthine</text>
        <dbReference type="Rhea" id="RHEA:27646"/>
        <dbReference type="ChEBI" id="CHEBI:17368"/>
        <dbReference type="ChEBI" id="CHEBI:17596"/>
        <dbReference type="ChEBI" id="CHEBI:43474"/>
        <dbReference type="ChEBI" id="CHEBI:57720"/>
        <dbReference type="EC" id="2.4.2.1"/>
    </reaction>
    <physiologicalReaction direction="left-to-right" evidence="1">
        <dbReference type="Rhea" id="RHEA:27647"/>
    </physiologicalReaction>
</comment>
<evidence type="ECO:0008006" key="14">
    <source>
        <dbReference type="Google" id="ProtNLM"/>
    </source>
</evidence>
<dbReference type="AlphaFoldDB" id="A0A086ZIX9"/>
<evidence type="ECO:0000256" key="2">
    <source>
        <dbReference type="ARBA" id="ARBA00003215"/>
    </source>
</evidence>
<evidence type="ECO:0000256" key="11">
    <source>
        <dbReference type="ARBA" id="ARBA00049893"/>
    </source>
</evidence>
<comment type="catalytic activity">
    <reaction evidence="9">
        <text>adenosine + H2O + H(+) = inosine + NH4(+)</text>
        <dbReference type="Rhea" id="RHEA:24408"/>
        <dbReference type="ChEBI" id="CHEBI:15377"/>
        <dbReference type="ChEBI" id="CHEBI:15378"/>
        <dbReference type="ChEBI" id="CHEBI:16335"/>
        <dbReference type="ChEBI" id="CHEBI:17596"/>
        <dbReference type="ChEBI" id="CHEBI:28938"/>
        <dbReference type="EC" id="3.5.4.4"/>
    </reaction>
    <physiologicalReaction direction="left-to-right" evidence="9">
        <dbReference type="Rhea" id="RHEA:24409"/>
    </physiologicalReaction>
</comment>
<dbReference type="CDD" id="cd16833">
    <property type="entry name" value="YfiH"/>
    <property type="match status" value="1"/>
</dbReference>
<comment type="function">
    <text evidence="2">Purine nucleoside enzyme that catalyzes the phosphorolysis of adenosine and inosine nucleosides, yielding D-ribose 1-phosphate and the respective free bases, adenine and hypoxanthine. Also catalyzes the phosphorolysis of S-methyl-5'-thioadenosine into adenine and S-methyl-5-thio-alpha-D-ribose 1-phosphate. Also has adenosine deaminase activity.</text>
</comment>
<evidence type="ECO:0000256" key="7">
    <source>
        <dbReference type="ARBA" id="ARBA00022833"/>
    </source>
</evidence>
<proteinExistence type="inferred from homology"/>
<organism evidence="12 13">
    <name type="scientific">Bifidobacterium boum</name>
    <dbReference type="NCBI Taxonomy" id="78343"/>
    <lineage>
        <taxon>Bacteria</taxon>
        <taxon>Bacillati</taxon>
        <taxon>Actinomycetota</taxon>
        <taxon>Actinomycetes</taxon>
        <taxon>Bifidobacteriales</taxon>
        <taxon>Bifidobacteriaceae</taxon>
        <taxon>Bifidobacterium</taxon>
    </lineage>
</organism>
<evidence type="ECO:0000256" key="10">
    <source>
        <dbReference type="ARBA" id="ARBA00048968"/>
    </source>
</evidence>
<comment type="catalytic activity">
    <reaction evidence="11">
        <text>S-methyl-5'-thioadenosine + phosphate = 5-(methylsulfanyl)-alpha-D-ribose 1-phosphate + adenine</text>
        <dbReference type="Rhea" id="RHEA:11852"/>
        <dbReference type="ChEBI" id="CHEBI:16708"/>
        <dbReference type="ChEBI" id="CHEBI:17509"/>
        <dbReference type="ChEBI" id="CHEBI:43474"/>
        <dbReference type="ChEBI" id="CHEBI:58533"/>
        <dbReference type="EC" id="2.4.2.28"/>
    </reaction>
    <physiologicalReaction direction="left-to-right" evidence="11">
        <dbReference type="Rhea" id="RHEA:11853"/>
    </physiologicalReaction>
</comment>
<evidence type="ECO:0000256" key="9">
    <source>
        <dbReference type="ARBA" id="ARBA00047989"/>
    </source>
</evidence>
<keyword evidence="4" id="KW-0808">Transferase</keyword>
<dbReference type="EMBL" id="JGYQ01000016">
    <property type="protein sequence ID" value="KFI46479.1"/>
    <property type="molecule type" value="Genomic_DNA"/>
</dbReference>
<keyword evidence="6" id="KW-0378">Hydrolase</keyword>
<dbReference type="RefSeq" id="WP_026502446.1">
    <property type="nucleotide sequence ID" value="NZ_JGYQ01000016.1"/>
</dbReference>
<dbReference type="GeneID" id="303204673"/>
<comment type="similarity">
    <text evidence="3">Belongs to the purine nucleoside phosphorylase YfiH/LACC1 family.</text>
</comment>
<evidence type="ECO:0000313" key="12">
    <source>
        <dbReference type="EMBL" id="KFI46479.1"/>
    </source>
</evidence>